<accession>A0AAE0RW27</accession>
<organism evidence="2 3">
    <name type="scientific">Potamilus streckersoni</name>
    <dbReference type="NCBI Taxonomy" id="2493646"/>
    <lineage>
        <taxon>Eukaryota</taxon>
        <taxon>Metazoa</taxon>
        <taxon>Spiralia</taxon>
        <taxon>Lophotrochozoa</taxon>
        <taxon>Mollusca</taxon>
        <taxon>Bivalvia</taxon>
        <taxon>Autobranchia</taxon>
        <taxon>Heteroconchia</taxon>
        <taxon>Palaeoheterodonta</taxon>
        <taxon>Unionida</taxon>
        <taxon>Unionoidea</taxon>
        <taxon>Unionidae</taxon>
        <taxon>Ambleminae</taxon>
        <taxon>Lampsilini</taxon>
        <taxon>Potamilus</taxon>
    </lineage>
</organism>
<feature type="compositionally biased region" description="Polar residues" evidence="1">
    <location>
        <begin position="25"/>
        <end position="37"/>
    </location>
</feature>
<sequence length="109" mass="12170">MIREGIIDPQQEKETFASNAAHIPTETTTPWQKVTRESPSTHTLAADLANASSDTKENSIVDVAEAQRHAKNRKEFITMEIEAALDDMWFNFSDGDRSIPTGQDRHNGT</sequence>
<dbReference type="Proteomes" id="UP001195483">
    <property type="component" value="Unassembled WGS sequence"/>
</dbReference>
<reference evidence="2" key="1">
    <citation type="journal article" date="2021" name="Genome Biol. Evol.">
        <title>A High-Quality Reference Genome for a Parasitic Bivalve with Doubly Uniparental Inheritance (Bivalvia: Unionida).</title>
        <authorList>
            <person name="Smith C.H."/>
        </authorList>
    </citation>
    <scope>NUCLEOTIDE SEQUENCE</scope>
    <source>
        <strain evidence="2">CHS0354</strain>
    </source>
</reference>
<evidence type="ECO:0000313" key="3">
    <source>
        <dbReference type="Proteomes" id="UP001195483"/>
    </source>
</evidence>
<reference evidence="2" key="2">
    <citation type="journal article" date="2021" name="Genome Biol. Evol.">
        <title>Developing a high-quality reference genome for a parasitic bivalve with doubly uniparental inheritance (Bivalvia: Unionida).</title>
        <authorList>
            <person name="Smith C.H."/>
        </authorList>
    </citation>
    <scope>NUCLEOTIDE SEQUENCE</scope>
    <source>
        <strain evidence="2">CHS0354</strain>
        <tissue evidence="2">Mantle</tissue>
    </source>
</reference>
<keyword evidence="3" id="KW-1185">Reference proteome</keyword>
<comment type="caution">
    <text evidence="2">The sequence shown here is derived from an EMBL/GenBank/DDBJ whole genome shotgun (WGS) entry which is preliminary data.</text>
</comment>
<reference evidence="2" key="3">
    <citation type="submission" date="2023-05" db="EMBL/GenBank/DDBJ databases">
        <authorList>
            <person name="Smith C.H."/>
        </authorList>
    </citation>
    <scope>NUCLEOTIDE SEQUENCE</scope>
    <source>
        <strain evidence="2">CHS0354</strain>
        <tissue evidence="2">Mantle</tissue>
    </source>
</reference>
<feature type="compositionally biased region" description="Basic and acidic residues" evidence="1">
    <location>
        <begin position="1"/>
        <end position="15"/>
    </location>
</feature>
<name>A0AAE0RW27_9BIVA</name>
<evidence type="ECO:0000313" key="2">
    <source>
        <dbReference type="EMBL" id="KAK3580549.1"/>
    </source>
</evidence>
<dbReference type="AlphaFoldDB" id="A0AAE0RW27"/>
<protein>
    <submittedName>
        <fullName evidence="2">Uncharacterized protein</fullName>
    </submittedName>
</protein>
<dbReference type="EMBL" id="JAEAOA010000612">
    <property type="protein sequence ID" value="KAK3580549.1"/>
    <property type="molecule type" value="Genomic_DNA"/>
</dbReference>
<gene>
    <name evidence="2" type="ORF">CHS0354_009504</name>
</gene>
<proteinExistence type="predicted"/>
<feature type="region of interest" description="Disordered" evidence="1">
    <location>
        <begin position="1"/>
        <end position="37"/>
    </location>
</feature>
<evidence type="ECO:0000256" key="1">
    <source>
        <dbReference type="SAM" id="MobiDB-lite"/>
    </source>
</evidence>